<dbReference type="Proteomes" id="UP000238375">
    <property type="component" value="Unassembled WGS sequence"/>
</dbReference>
<name>A0A2T0TF80_9BACT</name>
<gene>
    <name evidence="2" type="ORF">CLV58_103290</name>
</gene>
<evidence type="ECO:0008006" key="4">
    <source>
        <dbReference type="Google" id="ProtNLM"/>
    </source>
</evidence>
<evidence type="ECO:0000313" key="3">
    <source>
        <dbReference type="Proteomes" id="UP000238375"/>
    </source>
</evidence>
<dbReference type="EMBL" id="PVTE01000003">
    <property type="protein sequence ID" value="PRY44320.1"/>
    <property type="molecule type" value="Genomic_DNA"/>
</dbReference>
<organism evidence="2 3">
    <name type="scientific">Spirosoma oryzae</name>
    <dbReference type="NCBI Taxonomy" id="1469603"/>
    <lineage>
        <taxon>Bacteria</taxon>
        <taxon>Pseudomonadati</taxon>
        <taxon>Bacteroidota</taxon>
        <taxon>Cytophagia</taxon>
        <taxon>Cytophagales</taxon>
        <taxon>Cytophagaceae</taxon>
        <taxon>Spirosoma</taxon>
    </lineage>
</organism>
<evidence type="ECO:0000313" key="2">
    <source>
        <dbReference type="EMBL" id="PRY44320.1"/>
    </source>
</evidence>
<evidence type="ECO:0000256" key="1">
    <source>
        <dbReference type="SAM" id="SignalP"/>
    </source>
</evidence>
<proteinExistence type="predicted"/>
<dbReference type="RefSeq" id="WP_106136719.1">
    <property type="nucleotide sequence ID" value="NZ_PVTE01000003.1"/>
</dbReference>
<feature type="chain" id="PRO_5015637428" description="DUF3575 domain-containing protein" evidence="1">
    <location>
        <begin position="19"/>
        <end position="227"/>
    </location>
</feature>
<keyword evidence="1" id="KW-0732">Signal</keyword>
<comment type="caution">
    <text evidence="2">The sequence shown here is derived from an EMBL/GenBank/DDBJ whole genome shotgun (WGS) entry which is preliminary data.</text>
</comment>
<reference evidence="2 3" key="1">
    <citation type="submission" date="2018-03" db="EMBL/GenBank/DDBJ databases">
        <title>Genomic Encyclopedia of Archaeal and Bacterial Type Strains, Phase II (KMG-II): from individual species to whole genera.</title>
        <authorList>
            <person name="Goeker M."/>
        </authorList>
    </citation>
    <scope>NUCLEOTIDE SEQUENCE [LARGE SCALE GENOMIC DNA]</scope>
    <source>
        <strain evidence="2 3">DSM 28354</strain>
    </source>
</reference>
<sequence>MIHRILVAGLLLSGAVRAQVNPTVPGPTRSWVLKVAPLSLLDLSSTIQAAVEGVVAPNQSVQLELGYGWQAMNPWLAPNQERYSRYEVWRGRAEWRYYWRGGQAPFGTYTAIEGLYKRENALEKAVTAVYDEPGPVQYYRQSSLPISKDVFGINVKIGRQFPLLPNGRLVFDIYTGLGLRARTILRTDLPNGYQLTRQPIVDIGPFTTYGGASLFSLSAGFKIGYAL</sequence>
<dbReference type="OrthoDB" id="939956at2"/>
<accession>A0A2T0TF80</accession>
<protein>
    <recommendedName>
        <fullName evidence="4">DUF3575 domain-containing protein</fullName>
    </recommendedName>
</protein>
<keyword evidence="3" id="KW-1185">Reference proteome</keyword>
<feature type="signal peptide" evidence="1">
    <location>
        <begin position="1"/>
        <end position="18"/>
    </location>
</feature>
<dbReference type="AlphaFoldDB" id="A0A2T0TF80"/>